<accession>A0A544TPU8</accession>
<dbReference type="InterPro" id="IPR016166">
    <property type="entry name" value="FAD-bd_PCMH"/>
</dbReference>
<dbReference type="PIRSF" id="PIRSF000136">
    <property type="entry name" value="LGO_GLO"/>
    <property type="match status" value="1"/>
</dbReference>
<dbReference type="Gene3D" id="3.30.465.10">
    <property type="match status" value="1"/>
</dbReference>
<dbReference type="Pfam" id="PF01565">
    <property type="entry name" value="FAD_binding_4"/>
    <property type="match status" value="1"/>
</dbReference>
<dbReference type="PROSITE" id="PS51387">
    <property type="entry name" value="FAD_PCMH"/>
    <property type="match status" value="1"/>
</dbReference>
<sequence length="439" mass="50311">MFSLNTFKSSKPWTNWAGNVISTPLERKLPNSLDEVSEIIKRAKGSTIRVTGAAHSFSSIAKPDEIALSLHNLRGLVSIDSTKQEATFLAGTYLFEVGPILAKHQLALQNMGDIQYQTLAGAICTGTHGTGIGLGSLSEQVVAWKWIDGIGELHTHRRGNDELSKALHLSLGLLGIIVEVTLKVIPVYGLRVESYHVPLFEGLQNWNKDQYENRHLEWFYFPGQEKVQVKKSNMIKAKPQTYTSKTTEFLKGNVVENYGFFFLSEWCKRNPKRTKWVTEFSAKNVPIGKKEGYSFEMFPTPRLVRFLETEYAVQHTQFQACMEEVHFHLKSHPFDVHFPIECRTTKGENAFLSPTQGEETAFMAFHMYKGMDETNYFKWVHELMEKYGGRPHFGKMNVLTTDKLHTLYPSLNTFIKIRESYDEHNLFLSNYFKQLFSVK</sequence>
<gene>
    <name evidence="4" type="ORF">FG384_12620</name>
</gene>
<comment type="caution">
    <text evidence="4">The sequence shown here is derived from an EMBL/GenBank/DDBJ whole genome shotgun (WGS) entry which is preliminary data.</text>
</comment>
<dbReference type="InterPro" id="IPR010031">
    <property type="entry name" value="FAD_lactone_oxidase-like"/>
</dbReference>
<dbReference type="AlphaFoldDB" id="A0A544TPU8"/>
<keyword evidence="1" id="KW-0285">Flavoprotein</keyword>
<organism evidence="4 5">
    <name type="scientific">Psychrobacillus vulpis</name>
    <dbReference type="NCBI Taxonomy" id="2325572"/>
    <lineage>
        <taxon>Bacteria</taxon>
        <taxon>Bacillati</taxon>
        <taxon>Bacillota</taxon>
        <taxon>Bacilli</taxon>
        <taxon>Bacillales</taxon>
        <taxon>Bacillaceae</taxon>
        <taxon>Psychrobacillus</taxon>
    </lineage>
</organism>
<dbReference type="PANTHER" id="PTHR43762">
    <property type="entry name" value="L-GULONOLACTONE OXIDASE"/>
    <property type="match status" value="1"/>
</dbReference>
<dbReference type="SUPFAM" id="SSF56176">
    <property type="entry name" value="FAD-binding/transporter-associated domain-like"/>
    <property type="match status" value="1"/>
</dbReference>
<keyword evidence="2" id="KW-0560">Oxidoreductase</keyword>
<dbReference type="InterPro" id="IPR007173">
    <property type="entry name" value="ALO_C"/>
</dbReference>
<dbReference type="PANTHER" id="PTHR43762:SF1">
    <property type="entry name" value="D-ARABINONO-1,4-LACTONE OXIDASE"/>
    <property type="match status" value="1"/>
</dbReference>
<dbReference type="Proteomes" id="UP000316626">
    <property type="component" value="Unassembled WGS sequence"/>
</dbReference>
<dbReference type="Gene3D" id="3.30.70.2520">
    <property type="match status" value="1"/>
</dbReference>
<evidence type="ECO:0000256" key="2">
    <source>
        <dbReference type="ARBA" id="ARBA00023002"/>
    </source>
</evidence>
<evidence type="ECO:0000256" key="1">
    <source>
        <dbReference type="ARBA" id="ARBA00022630"/>
    </source>
</evidence>
<feature type="domain" description="FAD-binding PCMH-type" evidence="3">
    <location>
        <begin position="20"/>
        <end position="187"/>
    </location>
</feature>
<dbReference type="GO" id="GO:0003885">
    <property type="term" value="F:D-arabinono-1,4-lactone oxidase activity"/>
    <property type="evidence" value="ECO:0007669"/>
    <property type="project" value="InterPro"/>
</dbReference>
<evidence type="ECO:0000313" key="4">
    <source>
        <dbReference type="EMBL" id="TQR19481.1"/>
    </source>
</evidence>
<dbReference type="EMBL" id="VDGI01000013">
    <property type="protein sequence ID" value="TQR19481.1"/>
    <property type="molecule type" value="Genomic_DNA"/>
</dbReference>
<dbReference type="GO" id="GO:0016020">
    <property type="term" value="C:membrane"/>
    <property type="evidence" value="ECO:0007669"/>
    <property type="project" value="InterPro"/>
</dbReference>
<evidence type="ECO:0000313" key="5">
    <source>
        <dbReference type="Proteomes" id="UP000316626"/>
    </source>
</evidence>
<dbReference type="InterPro" id="IPR016167">
    <property type="entry name" value="FAD-bd_PCMH_sub1"/>
</dbReference>
<protein>
    <submittedName>
        <fullName evidence="4">FAD-binding protein</fullName>
    </submittedName>
</protein>
<name>A0A544TPU8_9BACI</name>
<dbReference type="Pfam" id="PF04030">
    <property type="entry name" value="ALO"/>
    <property type="match status" value="1"/>
</dbReference>
<proteinExistence type="predicted"/>
<dbReference type="GO" id="GO:0071949">
    <property type="term" value="F:FAD binding"/>
    <property type="evidence" value="ECO:0007669"/>
    <property type="project" value="InterPro"/>
</dbReference>
<dbReference type="InterPro" id="IPR036318">
    <property type="entry name" value="FAD-bd_PCMH-like_sf"/>
</dbReference>
<reference evidence="4 5" key="1">
    <citation type="submission" date="2019-06" db="EMBL/GenBank/DDBJ databases">
        <title>Psychrobacillus vulpis sp. nov., a new species isolated from feces of a red fox that inhabits in The Tablas de Daimiel Natural Park, Albacete, Spain.</title>
        <authorList>
            <person name="Rodriguez M."/>
            <person name="Reina J.C."/>
            <person name="Bejar V."/>
            <person name="Llamas I."/>
        </authorList>
    </citation>
    <scope>NUCLEOTIDE SEQUENCE [LARGE SCALE GENOMIC DNA]</scope>
    <source>
        <strain evidence="4 5">Z8</strain>
    </source>
</reference>
<dbReference type="NCBIfam" id="TIGR01679">
    <property type="entry name" value="bact_FAD_ox"/>
    <property type="match status" value="1"/>
</dbReference>
<evidence type="ECO:0000259" key="3">
    <source>
        <dbReference type="PROSITE" id="PS51387"/>
    </source>
</evidence>
<dbReference type="OrthoDB" id="9800184at2"/>
<dbReference type="RefSeq" id="WP_142642959.1">
    <property type="nucleotide sequence ID" value="NZ_VDGI01000013.1"/>
</dbReference>
<dbReference type="Gene3D" id="3.30.43.10">
    <property type="entry name" value="Uridine Diphospho-n-acetylenolpyruvylglucosamine Reductase, domain 2"/>
    <property type="match status" value="1"/>
</dbReference>
<keyword evidence="5" id="KW-1185">Reference proteome</keyword>
<dbReference type="InterPro" id="IPR016169">
    <property type="entry name" value="FAD-bd_PCMH_sub2"/>
</dbReference>
<dbReference type="InterPro" id="IPR006094">
    <property type="entry name" value="Oxid_FAD_bind_N"/>
</dbReference>